<accession>A0A0M4EEA8</accession>
<sequence>MQRKWDYEPLSIEATTSDASKLSLTTEVERLSRSEFAFTGTIEFNYDIDDTTTIEAVSYRSNTGNEDDYKLLPWKLQKQSAKEFFKGYYEQYIFKNLGHCSNLPQLDNIDPWPKNTYKFEHCVVTGEGMPELVPEGFYKVVFSVDGEVDWVITAVAKITAKTD</sequence>
<proteinExistence type="predicted"/>
<dbReference type="PANTHER" id="PTHR21112:SF0">
    <property type="entry name" value="CHEMOSENSORY PROTEIN A 29A-RELATED"/>
    <property type="match status" value="1"/>
</dbReference>
<keyword evidence="2" id="KW-1185">Reference proteome</keyword>
<feature type="non-terminal residue" evidence="1">
    <location>
        <position position="163"/>
    </location>
</feature>
<dbReference type="OrthoDB" id="8043478at2759"/>
<evidence type="ECO:0000313" key="2">
    <source>
        <dbReference type="Proteomes" id="UP000494163"/>
    </source>
</evidence>
<dbReference type="Pfam" id="PF06477">
    <property type="entry name" value="DUF1091"/>
    <property type="match status" value="1"/>
</dbReference>
<dbReference type="InterPro" id="IPR010512">
    <property type="entry name" value="DUF1091"/>
</dbReference>
<dbReference type="OMA" id="KCKIDGD"/>
<dbReference type="EMBL" id="CP012524">
    <property type="protein sequence ID" value="ALC42390.1"/>
    <property type="molecule type" value="Genomic_DNA"/>
</dbReference>
<gene>
    <name evidence="1" type="ORF">Dbus_chr2Rg1969</name>
</gene>
<name>A0A0M4EEA8_DROBS</name>
<dbReference type="PANTHER" id="PTHR21112">
    <property type="entry name" value="CHEMOSENSORY PROTEIN A 29A-RELATED"/>
    <property type="match status" value="1"/>
</dbReference>
<dbReference type="Proteomes" id="UP000494163">
    <property type="component" value="Chromosome 2R"/>
</dbReference>
<evidence type="ECO:0000313" key="1">
    <source>
        <dbReference type="EMBL" id="ALC42390.1"/>
    </source>
</evidence>
<protein>
    <submittedName>
        <fullName evidence="1">CG18538</fullName>
    </submittedName>
</protein>
<dbReference type="AlphaFoldDB" id="A0A0M4EEA8"/>
<reference evidence="1 2" key="1">
    <citation type="submission" date="2015-08" db="EMBL/GenBank/DDBJ databases">
        <title>Ancestral chromatin configuration constrains chromatin evolution on differentiating sex chromosomes in Drosophila.</title>
        <authorList>
            <person name="Zhou Q."/>
            <person name="Bachtrog D."/>
        </authorList>
    </citation>
    <scope>NUCLEOTIDE SEQUENCE [LARGE SCALE GENOMIC DNA]</scope>
    <source>
        <tissue evidence="1">Whole larvae</tissue>
    </source>
</reference>
<organism evidence="1 2">
    <name type="scientific">Drosophila busckii</name>
    <name type="common">Fruit fly</name>
    <dbReference type="NCBI Taxonomy" id="30019"/>
    <lineage>
        <taxon>Eukaryota</taxon>
        <taxon>Metazoa</taxon>
        <taxon>Ecdysozoa</taxon>
        <taxon>Arthropoda</taxon>
        <taxon>Hexapoda</taxon>
        <taxon>Insecta</taxon>
        <taxon>Pterygota</taxon>
        <taxon>Neoptera</taxon>
        <taxon>Endopterygota</taxon>
        <taxon>Diptera</taxon>
        <taxon>Brachycera</taxon>
        <taxon>Muscomorpha</taxon>
        <taxon>Ephydroidea</taxon>
        <taxon>Drosophilidae</taxon>
        <taxon>Drosophila</taxon>
    </lineage>
</organism>